<organism evidence="1 2">
    <name type="scientific">Cocos nucifera</name>
    <name type="common">Coconut palm</name>
    <dbReference type="NCBI Taxonomy" id="13894"/>
    <lineage>
        <taxon>Eukaryota</taxon>
        <taxon>Viridiplantae</taxon>
        <taxon>Streptophyta</taxon>
        <taxon>Embryophyta</taxon>
        <taxon>Tracheophyta</taxon>
        <taxon>Spermatophyta</taxon>
        <taxon>Magnoliopsida</taxon>
        <taxon>Liliopsida</taxon>
        <taxon>Arecaceae</taxon>
        <taxon>Arecoideae</taxon>
        <taxon>Cocoseae</taxon>
        <taxon>Attaleinae</taxon>
        <taxon>Cocos</taxon>
    </lineage>
</organism>
<dbReference type="Proteomes" id="UP000797356">
    <property type="component" value="Chromosome 5"/>
</dbReference>
<keyword evidence="2" id="KW-1185">Reference proteome</keyword>
<evidence type="ECO:0000313" key="1">
    <source>
        <dbReference type="EMBL" id="KAG1342380.1"/>
    </source>
</evidence>
<comment type="caution">
    <text evidence="1">The sequence shown here is derived from an EMBL/GenBank/DDBJ whole genome shotgun (WGS) entry which is preliminary data.</text>
</comment>
<reference evidence="1" key="1">
    <citation type="journal article" date="2017" name="Gigascience">
        <title>The genome draft of coconut (Cocos nucifera).</title>
        <authorList>
            <person name="Xiao Y."/>
            <person name="Xu P."/>
            <person name="Fan H."/>
            <person name="Baudouin L."/>
            <person name="Xia W."/>
            <person name="Bocs S."/>
            <person name="Xu J."/>
            <person name="Li Q."/>
            <person name="Guo A."/>
            <person name="Zhou L."/>
            <person name="Li J."/>
            <person name="Wu Y."/>
            <person name="Ma Z."/>
            <person name="Armero A."/>
            <person name="Issali A.E."/>
            <person name="Liu N."/>
            <person name="Peng M."/>
            <person name="Yang Y."/>
        </authorList>
    </citation>
    <scope>NUCLEOTIDE SEQUENCE</scope>
    <source>
        <tissue evidence="1">Spear leaf of Hainan Tall coconut</tissue>
    </source>
</reference>
<sequence>MLFEEEGEVEKLKGFKAPSYVELFQEENLLQLDSKVASMGMKFTFSKLYVLSRKRSSSDELFEGKKKIKWLSSIDVGLIIEPQSIKIIAAKVGTLASVSPEIAVIEAIQISI</sequence>
<proteinExistence type="predicted"/>
<evidence type="ECO:0000313" key="2">
    <source>
        <dbReference type="Proteomes" id="UP000797356"/>
    </source>
</evidence>
<protein>
    <submittedName>
        <fullName evidence="1">Uncharacterized protein</fullName>
    </submittedName>
</protein>
<dbReference type="AlphaFoldDB" id="A0A8K0I9V8"/>
<reference evidence="1" key="2">
    <citation type="submission" date="2019-07" db="EMBL/GenBank/DDBJ databases">
        <authorList>
            <person name="Yang Y."/>
            <person name="Bocs S."/>
            <person name="Baudouin L."/>
        </authorList>
    </citation>
    <scope>NUCLEOTIDE SEQUENCE</scope>
    <source>
        <tissue evidence="1">Spear leaf of Hainan Tall coconut</tissue>
    </source>
</reference>
<gene>
    <name evidence="1" type="ORF">COCNU_05G006090</name>
</gene>
<dbReference type="EMBL" id="CM017876">
    <property type="protein sequence ID" value="KAG1342380.1"/>
    <property type="molecule type" value="Genomic_DNA"/>
</dbReference>
<accession>A0A8K0I9V8</accession>
<name>A0A8K0I9V8_COCNU</name>